<keyword evidence="1" id="KW-1133">Transmembrane helix</keyword>
<protein>
    <submittedName>
        <fullName evidence="2">Uncharacterized protein</fullName>
    </submittedName>
</protein>
<organism evidence="2 3">
    <name type="scientific">Malus domestica</name>
    <name type="common">Apple</name>
    <name type="synonym">Pyrus malus</name>
    <dbReference type="NCBI Taxonomy" id="3750"/>
    <lineage>
        <taxon>Eukaryota</taxon>
        <taxon>Viridiplantae</taxon>
        <taxon>Streptophyta</taxon>
        <taxon>Embryophyta</taxon>
        <taxon>Tracheophyta</taxon>
        <taxon>Spermatophyta</taxon>
        <taxon>Magnoliopsida</taxon>
        <taxon>eudicotyledons</taxon>
        <taxon>Gunneridae</taxon>
        <taxon>Pentapetalae</taxon>
        <taxon>rosids</taxon>
        <taxon>fabids</taxon>
        <taxon>Rosales</taxon>
        <taxon>Rosaceae</taxon>
        <taxon>Amygdaloideae</taxon>
        <taxon>Maleae</taxon>
        <taxon>Malus</taxon>
    </lineage>
</organism>
<dbReference type="GO" id="GO:0004176">
    <property type="term" value="F:ATP-dependent peptidase activity"/>
    <property type="evidence" value="ECO:0007669"/>
    <property type="project" value="InterPro"/>
</dbReference>
<accession>A0A498HW77</accession>
<dbReference type="EMBL" id="RDQH01000341">
    <property type="protein sequence ID" value="RXH75706.1"/>
    <property type="molecule type" value="Genomic_DNA"/>
</dbReference>
<dbReference type="GO" id="GO:0005524">
    <property type="term" value="F:ATP binding"/>
    <property type="evidence" value="ECO:0007669"/>
    <property type="project" value="InterPro"/>
</dbReference>
<proteinExistence type="predicted"/>
<dbReference type="AlphaFoldDB" id="A0A498HW77"/>
<evidence type="ECO:0000313" key="3">
    <source>
        <dbReference type="Proteomes" id="UP000290289"/>
    </source>
</evidence>
<comment type="caution">
    <text evidence="2">The sequence shown here is derived from an EMBL/GenBank/DDBJ whole genome shotgun (WGS) entry which is preliminary data.</text>
</comment>
<name>A0A498HW77_MALDO</name>
<sequence>MARCRLDMAAKAASASSLLVACSSSSSDFHRPRQLRIGASSSAVPSGVDLNTLQSAIAKKDSSAVKQALDQLSDIGWAKKWSSQPYVSRRTTSLRELTTLGIKNAETLAVPSVRNDAAFLFTVVGTTGFLGLLAGQLPGDWGFFVPYLLGSISLIVLGVGSTAPGLLQAAISGFSSFFPDYQERIARHEAAHFLVAYLLGLPILGYSLDIGKEHVNLIDERLEKLIYSGQLDAKELDRLAVVAMAGLAAEGLKYDKVIGQSADLFTLQRFINRSKPQLSKDQQQNLTRWAVLFAGSLLKNDKVIHEALITAMSNKATILECIEAIEKAA</sequence>
<dbReference type="SUPFAM" id="SSF140990">
    <property type="entry name" value="FtsH protease domain-like"/>
    <property type="match status" value="1"/>
</dbReference>
<keyword evidence="1" id="KW-0812">Transmembrane</keyword>
<dbReference type="GO" id="GO:0004222">
    <property type="term" value="F:metalloendopeptidase activity"/>
    <property type="evidence" value="ECO:0007669"/>
    <property type="project" value="InterPro"/>
</dbReference>
<dbReference type="FunFam" id="1.20.58.760:FF:000016">
    <property type="entry name" value="Transmembrane protein"/>
    <property type="match status" value="1"/>
</dbReference>
<feature type="transmembrane region" description="Helical" evidence="1">
    <location>
        <begin position="147"/>
        <end position="170"/>
    </location>
</feature>
<feature type="transmembrane region" description="Helical" evidence="1">
    <location>
        <begin position="190"/>
        <end position="208"/>
    </location>
</feature>
<reference evidence="2" key="1">
    <citation type="submission" date="2018-10" db="EMBL/GenBank/DDBJ databases">
        <title>A high-quality apple genome assembly.</title>
        <authorList>
            <person name="Hu J."/>
        </authorList>
    </citation>
    <scope>NUCLEOTIDE SEQUENCE [LARGE SCALE GENOMIC DNA]</scope>
    <source>
        <tissue evidence="2">Young leaf</tissue>
    </source>
</reference>
<dbReference type="PANTHER" id="PTHR33471:SF7">
    <property type="entry name" value="ATP-DEPENDENT ZINC METALLOPROTEASE-RELATED"/>
    <property type="match status" value="1"/>
</dbReference>
<evidence type="ECO:0000256" key="1">
    <source>
        <dbReference type="SAM" id="Phobius"/>
    </source>
</evidence>
<dbReference type="PANTHER" id="PTHR33471">
    <property type="entry name" value="ATP-DEPENDENT ZINC METALLOPROTEASE-RELATED"/>
    <property type="match status" value="1"/>
</dbReference>
<keyword evidence="1" id="KW-0472">Membrane</keyword>
<gene>
    <name evidence="2" type="ORF">DVH24_039405</name>
</gene>
<keyword evidence="3" id="KW-1185">Reference proteome</keyword>
<dbReference type="InterPro" id="IPR037219">
    <property type="entry name" value="Peptidase_M41-like"/>
</dbReference>
<dbReference type="Proteomes" id="UP000290289">
    <property type="component" value="Chromosome 15"/>
</dbReference>
<dbReference type="PROSITE" id="PS51257">
    <property type="entry name" value="PROKAR_LIPOPROTEIN"/>
    <property type="match status" value="1"/>
</dbReference>
<feature type="transmembrane region" description="Helical" evidence="1">
    <location>
        <begin position="117"/>
        <end position="135"/>
    </location>
</feature>
<evidence type="ECO:0000313" key="2">
    <source>
        <dbReference type="EMBL" id="RXH75706.1"/>
    </source>
</evidence>
<dbReference type="STRING" id="3750.A0A498HW77"/>
<dbReference type="GO" id="GO:0006508">
    <property type="term" value="P:proteolysis"/>
    <property type="evidence" value="ECO:0007669"/>
    <property type="project" value="InterPro"/>
</dbReference>
<dbReference type="Gene3D" id="1.20.58.760">
    <property type="entry name" value="Peptidase M41"/>
    <property type="match status" value="1"/>
</dbReference>